<dbReference type="GO" id="GO:0008360">
    <property type="term" value="P:regulation of cell shape"/>
    <property type="evidence" value="ECO:0007669"/>
    <property type="project" value="UniProtKB-KW"/>
</dbReference>
<reference evidence="15" key="1">
    <citation type="submission" date="2020-05" db="EMBL/GenBank/DDBJ databases">
        <authorList>
            <person name="Chiriac C."/>
            <person name="Salcher M."/>
            <person name="Ghai R."/>
            <person name="Kavagutti S V."/>
        </authorList>
    </citation>
    <scope>NUCLEOTIDE SEQUENCE</scope>
</reference>
<keyword evidence="12" id="KW-0961">Cell wall biogenesis/degradation</keyword>
<comment type="subcellular location">
    <subcellularLocation>
        <location evidence="2">Cell membrane</location>
    </subcellularLocation>
    <subcellularLocation>
        <location evidence="1">Membrane</location>
        <topology evidence="1">Single-pass membrane protein</topology>
    </subcellularLocation>
</comment>
<name>A0A6J6IDS0_9ZZZZ</name>
<keyword evidence="9" id="KW-0573">Peptidoglycan synthesis</keyword>
<evidence type="ECO:0000256" key="5">
    <source>
        <dbReference type="ARBA" id="ARBA00022670"/>
    </source>
</evidence>
<keyword evidence="3" id="KW-1003">Cell membrane</keyword>
<keyword evidence="8" id="KW-0133">Cell shape</keyword>
<keyword evidence="7" id="KW-0378">Hydrolase</keyword>
<gene>
    <name evidence="15" type="ORF">UFOPK1939_00680</name>
</gene>
<dbReference type="GO" id="GO:0008658">
    <property type="term" value="F:penicillin binding"/>
    <property type="evidence" value="ECO:0007669"/>
    <property type="project" value="InterPro"/>
</dbReference>
<dbReference type="GO" id="GO:0071555">
    <property type="term" value="P:cell wall organization"/>
    <property type="evidence" value="ECO:0007669"/>
    <property type="project" value="UniProtKB-KW"/>
</dbReference>
<dbReference type="InterPro" id="IPR012338">
    <property type="entry name" value="Beta-lactam/transpept-like"/>
</dbReference>
<dbReference type="AlphaFoldDB" id="A0A6J6IDS0"/>
<proteinExistence type="predicted"/>
<dbReference type="InterPro" id="IPR050515">
    <property type="entry name" value="Beta-lactam/transpept"/>
</dbReference>
<feature type="domain" description="Penicillin-binding protein dimerisation" evidence="14">
    <location>
        <begin position="52"/>
        <end position="238"/>
    </location>
</feature>
<dbReference type="EMBL" id="CAEZVF010000089">
    <property type="protein sequence ID" value="CAB4622659.1"/>
    <property type="molecule type" value="Genomic_DNA"/>
</dbReference>
<dbReference type="GO" id="GO:0006508">
    <property type="term" value="P:proteolysis"/>
    <property type="evidence" value="ECO:0007669"/>
    <property type="project" value="UniProtKB-KW"/>
</dbReference>
<dbReference type="SUPFAM" id="SSF56601">
    <property type="entry name" value="beta-lactamase/transpeptidase-like"/>
    <property type="match status" value="1"/>
</dbReference>
<evidence type="ECO:0000256" key="12">
    <source>
        <dbReference type="ARBA" id="ARBA00023316"/>
    </source>
</evidence>
<dbReference type="Gene3D" id="3.40.710.10">
    <property type="entry name" value="DD-peptidase/beta-lactamase superfamily"/>
    <property type="match status" value="1"/>
</dbReference>
<evidence type="ECO:0000256" key="8">
    <source>
        <dbReference type="ARBA" id="ARBA00022960"/>
    </source>
</evidence>
<keyword evidence="6" id="KW-0812">Transmembrane</keyword>
<dbReference type="SUPFAM" id="SSF56519">
    <property type="entry name" value="Penicillin binding protein dimerisation domain"/>
    <property type="match status" value="1"/>
</dbReference>
<evidence type="ECO:0000256" key="10">
    <source>
        <dbReference type="ARBA" id="ARBA00022989"/>
    </source>
</evidence>
<dbReference type="PANTHER" id="PTHR30627:SF2">
    <property type="entry name" value="PEPTIDOGLYCAN D,D-TRANSPEPTIDASE MRDA"/>
    <property type="match status" value="1"/>
</dbReference>
<dbReference type="Pfam" id="PF03717">
    <property type="entry name" value="PBP_dimer"/>
    <property type="match status" value="1"/>
</dbReference>
<keyword evidence="10" id="KW-1133">Transmembrane helix</keyword>
<evidence type="ECO:0000256" key="3">
    <source>
        <dbReference type="ARBA" id="ARBA00022475"/>
    </source>
</evidence>
<dbReference type="InterPro" id="IPR005311">
    <property type="entry name" value="PBP_dimer"/>
</dbReference>
<dbReference type="GO" id="GO:0009252">
    <property type="term" value="P:peptidoglycan biosynthetic process"/>
    <property type="evidence" value="ECO:0007669"/>
    <property type="project" value="UniProtKB-KW"/>
</dbReference>
<sequence>MSDRSRLRLLVLQVLAVSLMLTLFGRLFFLQVVSGEQYQRAAADNRTREVVTPAVRGLILDSQGRPLAQNRTTIVVSVDRTAVRKQKDDGVAVIKRLSKTLGIRESKVKGSLTLCGSKGAAKAPVCWNGSPYQPIPIAKDVSTDVALSIMERRELYPGVTAELSTVRDYPAPGGAKSAHVLGYLGPVSDKEYSDGSSGFRRTDLIGRAGLEATYDTYLRGVPGFKSLAVNNAGSVTGTVETQDATPGNYVVTNLDARVQAVAEKALKTQIMAARAGKTYNCGGGCRADSGSVVVLNAKTGAVVAMASYPSYDPNVWVGGVSQKEYRSLTDPSSNTPLLSRAWAGEYIPASTFKVVSTAAAVRAGESVNSLYDCAREYKVGNLTKKNFESEAFGPITIRRAIEVSCNTVFYGLGYDAWVRDGGLSPKAGGADEWFVKTARDFGLGSLTNVDLPGERPGRVVDRADVLKRWKDNKATYCKRAKTGYPEIGDRTRARLLTAFAKENCVDGGQYKGGFAADFAIGQGETAVTPLQMATVYAAIANGGTLWEPQVAKAVISPSGKVIKKFEPKSNGKIPVDKATLQYIQRSLRGVATNGTGKGLFKDFPVAVSAKTGSGQVTGKDDTSWFDSYAPSNNPQYVVVMMVSQGGTGAGTSGPGVKKIYQALFGVKGSSASPSKSVLPGGRLPTALPTIGKDGSIKRPAVAKR</sequence>
<evidence type="ECO:0000256" key="4">
    <source>
        <dbReference type="ARBA" id="ARBA00022519"/>
    </source>
</evidence>
<dbReference type="Pfam" id="PF00905">
    <property type="entry name" value="Transpeptidase"/>
    <property type="match status" value="1"/>
</dbReference>
<dbReference type="NCBIfam" id="TIGR03423">
    <property type="entry name" value="pbp2_mrdA"/>
    <property type="match status" value="1"/>
</dbReference>
<evidence type="ECO:0000256" key="2">
    <source>
        <dbReference type="ARBA" id="ARBA00004236"/>
    </source>
</evidence>
<dbReference type="InterPro" id="IPR036138">
    <property type="entry name" value="PBP_dimer_sf"/>
</dbReference>
<dbReference type="InterPro" id="IPR001460">
    <property type="entry name" value="PCN-bd_Tpept"/>
</dbReference>
<evidence type="ECO:0000256" key="6">
    <source>
        <dbReference type="ARBA" id="ARBA00022692"/>
    </source>
</evidence>
<keyword evidence="5" id="KW-0645">Protease</keyword>
<keyword evidence="4" id="KW-0997">Cell inner membrane</keyword>
<evidence type="ECO:0000256" key="9">
    <source>
        <dbReference type="ARBA" id="ARBA00022984"/>
    </source>
</evidence>
<dbReference type="GO" id="GO:0009002">
    <property type="term" value="F:serine-type D-Ala-D-Ala carboxypeptidase activity"/>
    <property type="evidence" value="ECO:0007669"/>
    <property type="project" value="InterPro"/>
</dbReference>
<dbReference type="GO" id="GO:0071972">
    <property type="term" value="F:peptidoglycan L,D-transpeptidase activity"/>
    <property type="evidence" value="ECO:0007669"/>
    <property type="project" value="TreeGrafter"/>
</dbReference>
<dbReference type="InterPro" id="IPR017790">
    <property type="entry name" value="Penicillin-binding_protein_2"/>
</dbReference>
<dbReference type="GO" id="GO:0005886">
    <property type="term" value="C:plasma membrane"/>
    <property type="evidence" value="ECO:0007669"/>
    <property type="project" value="UniProtKB-SubCell"/>
</dbReference>
<keyword evidence="11" id="KW-0472">Membrane</keyword>
<evidence type="ECO:0000256" key="1">
    <source>
        <dbReference type="ARBA" id="ARBA00004167"/>
    </source>
</evidence>
<organism evidence="15">
    <name type="scientific">freshwater metagenome</name>
    <dbReference type="NCBI Taxonomy" id="449393"/>
    <lineage>
        <taxon>unclassified sequences</taxon>
        <taxon>metagenomes</taxon>
        <taxon>ecological metagenomes</taxon>
    </lineage>
</organism>
<evidence type="ECO:0000259" key="14">
    <source>
        <dbReference type="Pfam" id="PF03717"/>
    </source>
</evidence>
<protein>
    <submittedName>
        <fullName evidence="15">Unannotated protein</fullName>
    </submittedName>
</protein>
<feature type="domain" description="Penicillin-binding protein transpeptidase" evidence="13">
    <location>
        <begin position="290"/>
        <end position="660"/>
    </location>
</feature>
<evidence type="ECO:0000256" key="11">
    <source>
        <dbReference type="ARBA" id="ARBA00023136"/>
    </source>
</evidence>
<accession>A0A6J6IDS0</accession>
<dbReference type="Gene3D" id="3.90.1310.10">
    <property type="entry name" value="Penicillin-binding protein 2a (Domain 2)"/>
    <property type="match status" value="1"/>
</dbReference>
<evidence type="ECO:0000259" key="13">
    <source>
        <dbReference type="Pfam" id="PF00905"/>
    </source>
</evidence>
<evidence type="ECO:0000313" key="15">
    <source>
        <dbReference type="EMBL" id="CAB4622659.1"/>
    </source>
</evidence>
<dbReference type="PANTHER" id="PTHR30627">
    <property type="entry name" value="PEPTIDOGLYCAN D,D-TRANSPEPTIDASE"/>
    <property type="match status" value="1"/>
</dbReference>
<evidence type="ECO:0000256" key="7">
    <source>
        <dbReference type="ARBA" id="ARBA00022801"/>
    </source>
</evidence>